<dbReference type="GO" id="GO:0016279">
    <property type="term" value="F:protein-lysine N-methyltransferase activity"/>
    <property type="evidence" value="ECO:0007669"/>
    <property type="project" value="InterPro"/>
</dbReference>
<dbReference type="KEGG" id="ndv:NDEV_0273"/>
<dbReference type="InterPro" id="IPR026170">
    <property type="entry name" value="FAM173A/B"/>
</dbReference>
<keyword evidence="2 5" id="KW-0808">Transferase</keyword>
<gene>
    <name evidence="5" type="ORF">NDEV_0273</name>
</gene>
<dbReference type="EMBL" id="LN890280">
    <property type="protein sequence ID" value="CUR51038.1"/>
    <property type="molecule type" value="Genomic_DNA"/>
</dbReference>
<dbReference type="InterPro" id="IPR029063">
    <property type="entry name" value="SAM-dependent_MTases_sf"/>
</dbReference>
<keyword evidence="6" id="KW-1185">Reference proteome</keyword>
<keyword evidence="1 5" id="KW-0489">Methyltransferase</keyword>
<dbReference type="InterPro" id="IPR025789">
    <property type="entry name" value="DOT1_dom"/>
</dbReference>
<sequence>MKIEEYLSSLPSSIISGEDVELSDETIKEIFRFAELTENDIFYHLGCGNGNSIAIALQEFKVEKAIGIDNNKEKILQGQKLLQEKQITNGSFRCQDITVSDISDASVILFWFSDEKIIEKMILKFQNLKPGCKIITIWGPLTGHMPDKIDFPYILNVTPFKKAESLRDQMLAIFNTDCIDFAVAWEFADRYSRAIGSRNLENDRFLTILQTVVIWINAKNLGIACGDDIPDPVKSYIGILKTFFNIEVEHLFGN</sequence>
<evidence type="ECO:0000313" key="5">
    <source>
        <dbReference type="EMBL" id="CUR51038.1"/>
    </source>
</evidence>
<dbReference type="CDD" id="cd02440">
    <property type="entry name" value="AdoMet_MTases"/>
    <property type="match status" value="1"/>
</dbReference>
<dbReference type="Gene3D" id="3.40.50.150">
    <property type="entry name" value="Vaccinia Virus protein VP39"/>
    <property type="match status" value="1"/>
</dbReference>
<dbReference type="PANTHER" id="PTHR13610:SF11">
    <property type="entry name" value="METHYLTRANSFERASE DOMAIN-CONTAINING PROTEIN"/>
    <property type="match status" value="1"/>
</dbReference>
<dbReference type="Proteomes" id="UP000196239">
    <property type="component" value="Chromosome 1"/>
</dbReference>
<evidence type="ECO:0000256" key="1">
    <source>
        <dbReference type="ARBA" id="ARBA00022603"/>
    </source>
</evidence>
<dbReference type="Pfam" id="PF08123">
    <property type="entry name" value="DOT1"/>
    <property type="match status" value="1"/>
</dbReference>
<feature type="domain" description="DOT1" evidence="4">
    <location>
        <begin position="21"/>
        <end position="136"/>
    </location>
</feature>
<dbReference type="PANTHER" id="PTHR13610">
    <property type="entry name" value="METHYLTRANSFERASE DOMAIN-CONTAINING PROTEIN"/>
    <property type="match status" value="1"/>
</dbReference>
<organism evidence="5 6">
    <name type="scientific">Nitrosotalea devaniterrae</name>
    <dbReference type="NCBI Taxonomy" id="1078905"/>
    <lineage>
        <taxon>Archaea</taxon>
        <taxon>Nitrososphaerota</taxon>
        <taxon>Nitrososphaeria</taxon>
        <taxon>Nitrosotaleales</taxon>
        <taxon>Nitrosotaleaceae</taxon>
        <taxon>Nitrosotalea</taxon>
    </lineage>
</organism>
<proteinExistence type="predicted"/>
<accession>A0A128A125</accession>
<evidence type="ECO:0000313" key="6">
    <source>
        <dbReference type="Proteomes" id="UP000196239"/>
    </source>
</evidence>
<dbReference type="SUPFAM" id="SSF53335">
    <property type="entry name" value="S-adenosyl-L-methionine-dependent methyltransferases"/>
    <property type="match status" value="1"/>
</dbReference>
<reference evidence="6" key="1">
    <citation type="submission" date="2015-10" db="EMBL/GenBank/DDBJ databases">
        <authorList>
            <person name="Lehtovirta-Morley L.E."/>
            <person name="Vieille C."/>
        </authorList>
    </citation>
    <scope>NUCLEOTIDE SEQUENCE [LARGE SCALE GENOMIC DNA]</scope>
</reference>
<name>A0A128A125_9ARCH</name>
<evidence type="ECO:0000256" key="2">
    <source>
        <dbReference type="ARBA" id="ARBA00022679"/>
    </source>
</evidence>
<dbReference type="GO" id="GO:0032259">
    <property type="term" value="P:methylation"/>
    <property type="evidence" value="ECO:0007669"/>
    <property type="project" value="UniProtKB-KW"/>
</dbReference>
<evidence type="ECO:0000256" key="3">
    <source>
        <dbReference type="ARBA" id="ARBA00022691"/>
    </source>
</evidence>
<protein>
    <submittedName>
        <fullName evidence="5">SAM-dependent methyltransferase</fullName>
    </submittedName>
</protein>
<evidence type="ECO:0000259" key="4">
    <source>
        <dbReference type="Pfam" id="PF08123"/>
    </source>
</evidence>
<keyword evidence="3" id="KW-0949">S-adenosyl-L-methionine</keyword>
<dbReference type="AlphaFoldDB" id="A0A128A125"/>